<accession>A0A3N0ZAZ1</accession>
<proteinExistence type="predicted"/>
<keyword evidence="2" id="KW-1185">Reference proteome</keyword>
<gene>
    <name evidence="1" type="ORF">DPX16_23616</name>
</gene>
<comment type="caution">
    <text evidence="1">The sequence shown here is derived from an EMBL/GenBank/DDBJ whole genome shotgun (WGS) entry which is preliminary data.</text>
</comment>
<evidence type="ECO:0000313" key="1">
    <source>
        <dbReference type="EMBL" id="ROL55599.1"/>
    </source>
</evidence>
<evidence type="ECO:0000313" key="2">
    <source>
        <dbReference type="Proteomes" id="UP000281406"/>
    </source>
</evidence>
<sequence>MFLRFPFIGLLNAARCRYGNTLEQFYSSQADTMSYRRCINPCDKFITGGDTHDSLHLKVLRSRLASLLRKEGHSSNPRLSVSAVAEAPHEMDAWGENYEPEFLESEQTDFHPFRSLSTSHVHAIENRDTDPVVFVHDEVRPTLEARDAISFGCGSYDNDVLSTVASDSEELVGYYSGSLPPSGQEKRTSPSYNELLEVVTRAVDKLGLEWDSNPVQNQAQSKLDDRFLMSRTPTQPRRPLPFFQDLRQEVSMSWKQPFSARISNPAAADFATISKMVDHSYAAMPIIEETLVAHLAPSSAPSWNSFHAGLGRLNDNHRQFVRVHLLYSASVRYSEVNHRLCSPLAETGALGLAHQFAHGNAGG</sequence>
<dbReference type="AlphaFoldDB" id="A0A3N0ZAZ1"/>
<dbReference type="Proteomes" id="UP000281406">
    <property type="component" value="Unassembled WGS sequence"/>
</dbReference>
<protein>
    <submittedName>
        <fullName evidence="1">Uncharacterized protein</fullName>
    </submittedName>
</protein>
<name>A0A3N0ZAZ1_ANAGA</name>
<organism evidence="1 2">
    <name type="scientific">Anabarilius grahami</name>
    <name type="common">Kanglang fish</name>
    <name type="synonym">Barilius grahami</name>
    <dbReference type="NCBI Taxonomy" id="495550"/>
    <lineage>
        <taxon>Eukaryota</taxon>
        <taxon>Metazoa</taxon>
        <taxon>Chordata</taxon>
        <taxon>Craniata</taxon>
        <taxon>Vertebrata</taxon>
        <taxon>Euteleostomi</taxon>
        <taxon>Actinopterygii</taxon>
        <taxon>Neopterygii</taxon>
        <taxon>Teleostei</taxon>
        <taxon>Ostariophysi</taxon>
        <taxon>Cypriniformes</taxon>
        <taxon>Xenocyprididae</taxon>
        <taxon>Xenocypridinae</taxon>
        <taxon>Xenocypridinae incertae sedis</taxon>
        <taxon>Anabarilius</taxon>
    </lineage>
</organism>
<dbReference type="OrthoDB" id="8948664at2759"/>
<reference evidence="1 2" key="1">
    <citation type="submission" date="2018-10" db="EMBL/GenBank/DDBJ databases">
        <title>Genome assembly for a Yunnan-Guizhou Plateau 3E fish, Anabarilius grahami (Regan), and its evolutionary and genetic applications.</title>
        <authorList>
            <person name="Jiang W."/>
        </authorList>
    </citation>
    <scope>NUCLEOTIDE SEQUENCE [LARGE SCALE GENOMIC DNA]</scope>
    <source>
        <strain evidence="1">AG-KIZ</strain>
        <tissue evidence="1">Muscle</tissue>
    </source>
</reference>
<dbReference type="EMBL" id="RJVU01000082">
    <property type="protein sequence ID" value="ROL55599.1"/>
    <property type="molecule type" value="Genomic_DNA"/>
</dbReference>